<accession>H2YN51</accession>
<dbReference type="Ensembl" id="ENSCSAVT00000006840.1">
    <property type="protein sequence ID" value="ENSCSAVP00000006753.1"/>
    <property type="gene ID" value="ENSCSAVG00000004041.1"/>
</dbReference>
<keyword evidence="3" id="KW-1185">Reference proteome</keyword>
<protein>
    <submittedName>
        <fullName evidence="2">Uncharacterized protein</fullName>
    </submittedName>
</protein>
<feature type="compositionally biased region" description="Polar residues" evidence="1">
    <location>
        <begin position="59"/>
        <end position="71"/>
    </location>
</feature>
<evidence type="ECO:0000313" key="2">
    <source>
        <dbReference type="Ensembl" id="ENSCSAVP00000006753.1"/>
    </source>
</evidence>
<evidence type="ECO:0000256" key="1">
    <source>
        <dbReference type="SAM" id="MobiDB-lite"/>
    </source>
</evidence>
<feature type="compositionally biased region" description="Polar residues" evidence="1">
    <location>
        <begin position="146"/>
        <end position="170"/>
    </location>
</feature>
<dbReference type="HOGENOM" id="CLU_1049544_0_0_1"/>
<dbReference type="InParanoid" id="H2YN51"/>
<proteinExistence type="predicted"/>
<dbReference type="OMA" id="HREMMAE"/>
<dbReference type="AlphaFoldDB" id="H2YN51"/>
<reference evidence="2" key="3">
    <citation type="submission" date="2025-09" db="UniProtKB">
        <authorList>
            <consortium name="Ensembl"/>
        </authorList>
    </citation>
    <scope>IDENTIFICATION</scope>
</reference>
<name>H2YN51_CIOSA</name>
<dbReference type="GeneTree" id="ENSGT00530000067973"/>
<dbReference type="Proteomes" id="UP000007875">
    <property type="component" value="Unassembled WGS sequence"/>
</dbReference>
<feature type="compositionally biased region" description="Low complexity" evidence="1">
    <location>
        <begin position="171"/>
        <end position="190"/>
    </location>
</feature>
<reference evidence="3" key="1">
    <citation type="submission" date="2003-08" db="EMBL/GenBank/DDBJ databases">
        <authorList>
            <person name="Birren B."/>
            <person name="Nusbaum C."/>
            <person name="Abebe A."/>
            <person name="Abouelleil A."/>
            <person name="Adekoya E."/>
            <person name="Ait-zahra M."/>
            <person name="Allen N."/>
            <person name="Allen T."/>
            <person name="An P."/>
            <person name="Anderson M."/>
            <person name="Anderson S."/>
            <person name="Arachchi H."/>
            <person name="Armbruster J."/>
            <person name="Bachantsang P."/>
            <person name="Baldwin J."/>
            <person name="Barry A."/>
            <person name="Bayul T."/>
            <person name="Blitshsteyn B."/>
            <person name="Bloom T."/>
            <person name="Blye J."/>
            <person name="Boguslavskiy L."/>
            <person name="Borowsky M."/>
            <person name="Boukhgalter B."/>
            <person name="Brunache A."/>
            <person name="Butler J."/>
            <person name="Calixte N."/>
            <person name="Calvo S."/>
            <person name="Camarata J."/>
            <person name="Campo K."/>
            <person name="Chang J."/>
            <person name="Cheshatsang Y."/>
            <person name="Citroen M."/>
            <person name="Collymore A."/>
            <person name="Considine T."/>
            <person name="Cook A."/>
            <person name="Cooke P."/>
            <person name="Corum B."/>
            <person name="Cuomo C."/>
            <person name="David R."/>
            <person name="Dawoe T."/>
            <person name="Degray S."/>
            <person name="Dodge S."/>
            <person name="Dooley K."/>
            <person name="Dorje P."/>
            <person name="Dorjee K."/>
            <person name="Dorris L."/>
            <person name="Duffey N."/>
            <person name="Dupes A."/>
            <person name="Elkins T."/>
            <person name="Engels R."/>
            <person name="Erickson J."/>
            <person name="Farina A."/>
            <person name="Faro S."/>
            <person name="Ferreira P."/>
            <person name="Fischer H."/>
            <person name="Fitzgerald M."/>
            <person name="Foley K."/>
            <person name="Gage D."/>
            <person name="Galagan J."/>
            <person name="Gearin G."/>
            <person name="Gnerre S."/>
            <person name="Gnirke A."/>
            <person name="Goyette A."/>
            <person name="Graham J."/>
            <person name="Grandbois E."/>
            <person name="Gyaltsen K."/>
            <person name="Hafez N."/>
            <person name="Hagopian D."/>
            <person name="Hagos B."/>
            <person name="Hall J."/>
            <person name="Hatcher B."/>
            <person name="Heller A."/>
            <person name="Higgins H."/>
            <person name="Honan T."/>
            <person name="Horn A."/>
            <person name="Houde N."/>
            <person name="Hughes L."/>
            <person name="Hulme W."/>
            <person name="Husby E."/>
            <person name="Iliev I."/>
            <person name="Jaffe D."/>
            <person name="Jones C."/>
            <person name="Kamal M."/>
            <person name="Kamat A."/>
            <person name="Kamvysselis M."/>
            <person name="Karlsson E."/>
            <person name="Kells C."/>
            <person name="Kieu A."/>
            <person name="Kisner P."/>
            <person name="Kodira C."/>
            <person name="Kulbokas E."/>
            <person name="Labutti K."/>
            <person name="Lama D."/>
            <person name="Landers T."/>
            <person name="Leger J."/>
            <person name="Levine S."/>
            <person name="Lewis D."/>
            <person name="Lewis T."/>
            <person name="Lindblad-toh K."/>
            <person name="Liu X."/>
            <person name="Lokyitsang T."/>
            <person name="Lokyitsang Y."/>
            <person name="Lucien O."/>
            <person name="Lui A."/>
            <person name="Ma L.J."/>
            <person name="Mabbitt R."/>
            <person name="Macdonald J."/>
            <person name="Maclean C."/>
            <person name="Major J."/>
            <person name="Manning J."/>
            <person name="Marabella R."/>
            <person name="Maru K."/>
            <person name="Matthews C."/>
            <person name="Mauceli E."/>
            <person name="Mccarthy M."/>
            <person name="Mcdonough S."/>
            <person name="Mcghee T."/>
            <person name="Meldrim J."/>
            <person name="Meneus L."/>
            <person name="Mesirov J."/>
            <person name="Mihalev A."/>
            <person name="Mihova T."/>
            <person name="Mikkelsen T."/>
            <person name="Mlenga V."/>
            <person name="Moru K."/>
            <person name="Mozes J."/>
            <person name="Mulrain L."/>
            <person name="Munson G."/>
            <person name="Naylor J."/>
            <person name="Newes C."/>
            <person name="Nguyen C."/>
            <person name="Nguyen N."/>
            <person name="Nguyen T."/>
            <person name="Nicol R."/>
            <person name="Nielsen C."/>
            <person name="Nizzari M."/>
            <person name="Norbu C."/>
            <person name="Norbu N."/>
            <person name="O'donnell P."/>
            <person name="Okoawo O."/>
            <person name="O'leary S."/>
            <person name="Omotosho B."/>
            <person name="O'neill K."/>
            <person name="Osman S."/>
            <person name="Parker S."/>
            <person name="Perrin D."/>
            <person name="Phunkhang P."/>
            <person name="Piqani B."/>
            <person name="Purcell S."/>
            <person name="Rachupka T."/>
            <person name="Ramasamy U."/>
            <person name="Rameau R."/>
            <person name="Ray V."/>
            <person name="Raymond C."/>
            <person name="Retta R."/>
            <person name="Richardson S."/>
            <person name="Rise C."/>
            <person name="Rodriguez J."/>
            <person name="Rogers J."/>
            <person name="Rogov P."/>
            <person name="Rutman M."/>
            <person name="Schupbach R."/>
            <person name="Seaman C."/>
            <person name="Settipalli S."/>
            <person name="Sharpe T."/>
            <person name="Sheridan J."/>
            <person name="Sherpa N."/>
            <person name="Shi J."/>
            <person name="Smirnov S."/>
            <person name="Smith C."/>
            <person name="Sougnez C."/>
            <person name="Spencer B."/>
            <person name="Stalker J."/>
            <person name="Stange-thomann N."/>
            <person name="Stavropoulos S."/>
            <person name="Stetson K."/>
            <person name="Stone C."/>
            <person name="Stone S."/>
            <person name="Stubbs M."/>
            <person name="Talamas J."/>
            <person name="Tchuinga P."/>
            <person name="Tenzing P."/>
            <person name="Tesfaye S."/>
            <person name="Theodore J."/>
            <person name="Thoulutsang Y."/>
            <person name="Topham K."/>
            <person name="Towey S."/>
            <person name="Tsamla T."/>
            <person name="Tsomo N."/>
            <person name="Vallee D."/>
            <person name="Vassiliev H."/>
            <person name="Venkataraman V."/>
            <person name="Vinson J."/>
            <person name="Vo A."/>
            <person name="Wade C."/>
            <person name="Wang S."/>
            <person name="Wangchuk T."/>
            <person name="Wangdi T."/>
            <person name="Whittaker C."/>
            <person name="Wilkinson J."/>
            <person name="Wu Y."/>
            <person name="Wyman D."/>
            <person name="Yadav S."/>
            <person name="Yang S."/>
            <person name="Yang X."/>
            <person name="Yeager S."/>
            <person name="Yee E."/>
            <person name="Young G."/>
            <person name="Zainoun J."/>
            <person name="Zembeck L."/>
            <person name="Zimmer A."/>
            <person name="Zody M."/>
            <person name="Lander E."/>
        </authorList>
    </citation>
    <scope>NUCLEOTIDE SEQUENCE [LARGE SCALE GENOMIC DNA]</scope>
</reference>
<feature type="compositionally biased region" description="Polar residues" evidence="1">
    <location>
        <begin position="21"/>
        <end position="34"/>
    </location>
</feature>
<reference evidence="2" key="2">
    <citation type="submission" date="2025-08" db="UniProtKB">
        <authorList>
            <consortium name="Ensembl"/>
        </authorList>
    </citation>
    <scope>IDENTIFICATION</scope>
</reference>
<sequence>MAFGKSMGNKALSPEKPEQRSPGNTKQLSLSPKSPKQFDCPGYFDGAVYDLPLKDNEGNKTPISSEKTSPKTPEMVHLLDDEHRQMMAELQKSPDEFFQFQSNVMPTSGSEEANMMVSSPDRFCGSPETSSAGYPEIKSPHAFSFPPSTDGPSGSDASFSFNFQPPQSQKSPQNFSFDFQPSSSQSPPQSEGFGFNSSTSAGSDGFSFNFPGAESASKSPEFSFGFGGNTSTSEQKSPPPFFNFDDSDNTGESDTSFSAIFGCGK</sequence>
<evidence type="ECO:0000313" key="3">
    <source>
        <dbReference type="Proteomes" id="UP000007875"/>
    </source>
</evidence>
<feature type="region of interest" description="Disordered" evidence="1">
    <location>
        <begin position="106"/>
        <end position="265"/>
    </location>
</feature>
<feature type="region of interest" description="Disordered" evidence="1">
    <location>
        <begin position="1"/>
        <end position="73"/>
    </location>
</feature>
<organism evidence="2 3">
    <name type="scientific">Ciona savignyi</name>
    <name type="common">Pacific transparent sea squirt</name>
    <dbReference type="NCBI Taxonomy" id="51511"/>
    <lineage>
        <taxon>Eukaryota</taxon>
        <taxon>Metazoa</taxon>
        <taxon>Chordata</taxon>
        <taxon>Tunicata</taxon>
        <taxon>Ascidiacea</taxon>
        <taxon>Phlebobranchia</taxon>
        <taxon>Cionidae</taxon>
        <taxon>Ciona</taxon>
    </lineage>
</organism>